<evidence type="ECO:0000256" key="6">
    <source>
        <dbReference type="SAM" id="MobiDB-lite"/>
    </source>
</evidence>
<dbReference type="SUPFAM" id="SSF47413">
    <property type="entry name" value="lambda repressor-like DNA-binding domains"/>
    <property type="match status" value="1"/>
</dbReference>
<keyword evidence="4" id="KW-0804">Transcription</keyword>
<dbReference type="Pfam" id="PF01381">
    <property type="entry name" value="HTH_3"/>
    <property type="match status" value="1"/>
</dbReference>
<evidence type="ECO:0000313" key="10">
    <source>
        <dbReference type="Proteomes" id="UP000182444"/>
    </source>
</evidence>
<dbReference type="GO" id="GO:0003677">
    <property type="term" value="F:DNA binding"/>
    <property type="evidence" value="ECO:0007669"/>
    <property type="project" value="UniProtKB-KW"/>
</dbReference>
<evidence type="ECO:0000313" key="8">
    <source>
        <dbReference type="EMBL" id="AOW01586.1"/>
    </source>
</evidence>
<keyword evidence="3" id="KW-0238">DNA-binding</keyword>
<comment type="function">
    <text evidence="5">Transcriptional coactivator that stimulates GCN4-dependent transcriptional activity by bridging the DNA-binding region of GCN4 and TBP (SPT15), thereby recruiting TBP to GCN4-bound promoters. Involved in induction of the ribosome quality control (RQC) pathway; a pathway that degrades nascent peptide chains during problematic translation. Required to prevent stalled ribosomes from frameshifting.</text>
</comment>
<dbReference type="VEuPathDB" id="FungiDB:YALI0_B12166g"/>
<dbReference type="CDD" id="cd00093">
    <property type="entry name" value="HTH_XRE"/>
    <property type="match status" value="1"/>
</dbReference>
<feature type="domain" description="HTH cro/C1-type" evidence="7">
    <location>
        <begin position="86"/>
        <end position="140"/>
    </location>
</feature>
<dbReference type="OrthoDB" id="10253401at2759"/>
<keyword evidence="2" id="KW-0805">Transcription regulation</keyword>
<evidence type="ECO:0000256" key="4">
    <source>
        <dbReference type="ARBA" id="ARBA00023163"/>
    </source>
</evidence>
<dbReference type="EMBL" id="CP017554">
    <property type="protein sequence ID" value="AOW01586.1"/>
    <property type="molecule type" value="Genomic_DNA"/>
</dbReference>
<reference evidence="9 11" key="2">
    <citation type="submission" date="2018-07" db="EMBL/GenBank/DDBJ databases">
        <title>Draft Genome Assemblies for Five Robust Yarrowia lipolytica Strains Exhibiting High Lipid Production and Pentose Sugar Utilization and Sugar Alcohol Secretion from Undetoxified Lignocellulosic Biomass Hydrolysates.</title>
        <authorList>
            <consortium name="DOE Joint Genome Institute"/>
            <person name="Walker C."/>
            <person name="Ryu S."/>
            <person name="Na H."/>
            <person name="Zane M."/>
            <person name="LaButti K."/>
            <person name="Lipzen A."/>
            <person name="Haridas S."/>
            <person name="Barry K."/>
            <person name="Grigoriev I.V."/>
            <person name="Quarterman J."/>
            <person name="Slininger P."/>
            <person name="Dien B."/>
            <person name="Trinh C.T."/>
        </authorList>
    </citation>
    <scope>NUCLEOTIDE SEQUENCE [LARGE SCALE GENOMIC DNA]</scope>
    <source>
        <strain evidence="9 11">YB392</strain>
    </source>
</reference>
<evidence type="ECO:0000256" key="5">
    <source>
        <dbReference type="ARBA" id="ARBA00035107"/>
    </source>
</evidence>
<organism evidence="8 10">
    <name type="scientific">Yarrowia lipolytica</name>
    <name type="common">Candida lipolytica</name>
    <dbReference type="NCBI Taxonomy" id="4952"/>
    <lineage>
        <taxon>Eukaryota</taxon>
        <taxon>Fungi</taxon>
        <taxon>Dikarya</taxon>
        <taxon>Ascomycota</taxon>
        <taxon>Saccharomycotina</taxon>
        <taxon>Dipodascomycetes</taxon>
        <taxon>Dipodascales</taxon>
        <taxon>Dipodascales incertae sedis</taxon>
        <taxon>Yarrowia</taxon>
    </lineage>
</organism>
<gene>
    <name evidence="9" type="ORF">B0I71DRAFT_130748</name>
    <name evidence="8" type="ORF">YALI1_B15996g</name>
</gene>
<dbReference type="Gene3D" id="1.10.260.40">
    <property type="entry name" value="lambda repressor-like DNA-binding domains"/>
    <property type="match status" value="1"/>
</dbReference>
<sequence>MSDDWESKTVIGSRARVGGGGPRATVAKTQAEINAAMRSGNVLSTDKKYASANSKDGGDGQRLTKIDRSDDIIAPPKVEASVGKAIIKGRSEKGLTQKELAVKINEKPQVVNDYESGRAQPNQQVLSKMERVLGIKLRGKDIGLPLGPKGKK</sequence>
<dbReference type="SMART" id="SM00530">
    <property type="entry name" value="HTH_XRE"/>
    <property type="match status" value="1"/>
</dbReference>
<protein>
    <submittedName>
        <fullName evidence="9">Putative multi-protein binding factor 1</fullName>
    </submittedName>
</protein>
<dbReference type="Proteomes" id="UP000256601">
    <property type="component" value="Unassembled WGS sequence"/>
</dbReference>
<dbReference type="AlphaFoldDB" id="A0A1D8N7H6"/>
<dbReference type="OMA" id="GKNKSCK"/>
<dbReference type="Pfam" id="PF08523">
    <property type="entry name" value="MBF1"/>
    <property type="match status" value="1"/>
</dbReference>
<dbReference type="PANTHER" id="PTHR10245:SF15">
    <property type="entry name" value="ENDOTHELIAL DIFFERENTIATION-RELATED FACTOR 1"/>
    <property type="match status" value="1"/>
</dbReference>
<dbReference type="GeneID" id="2907617"/>
<reference evidence="8 10" key="1">
    <citation type="journal article" date="2016" name="PLoS ONE">
        <title>Sequence Assembly of Yarrowia lipolytica Strain W29/CLIB89 Shows Transposable Element Diversity.</title>
        <authorList>
            <person name="Magnan C."/>
            <person name="Yu J."/>
            <person name="Chang I."/>
            <person name="Jahn E."/>
            <person name="Kanomata Y."/>
            <person name="Wu J."/>
            <person name="Zeller M."/>
            <person name="Oakes M."/>
            <person name="Baldi P."/>
            <person name="Sandmeyer S."/>
        </authorList>
    </citation>
    <scope>NUCLEOTIDE SEQUENCE [LARGE SCALE GENOMIC DNA]</scope>
    <source>
        <strain evidence="8">CLIB89</strain>
        <strain evidence="10">CLIB89(W29)</strain>
    </source>
</reference>
<evidence type="ECO:0000313" key="11">
    <source>
        <dbReference type="Proteomes" id="UP000256601"/>
    </source>
</evidence>
<feature type="region of interest" description="Disordered" evidence="6">
    <location>
        <begin position="1"/>
        <end position="24"/>
    </location>
</feature>
<evidence type="ECO:0000256" key="2">
    <source>
        <dbReference type="ARBA" id="ARBA00023015"/>
    </source>
</evidence>
<name>A0A1D8N7H6_YARLL</name>
<accession>A0A1D8N7H6</accession>
<dbReference type="KEGG" id="yli:2907617"/>
<dbReference type="EMBL" id="KZ858979">
    <property type="protein sequence ID" value="RDW26486.1"/>
    <property type="molecule type" value="Genomic_DNA"/>
</dbReference>
<dbReference type="PANTHER" id="PTHR10245">
    <property type="entry name" value="ENDOTHELIAL DIFFERENTIATION-RELATED FACTOR 1 MULTIPROTEIN BRIDGING FACTOR 1"/>
    <property type="match status" value="1"/>
</dbReference>
<evidence type="ECO:0000259" key="7">
    <source>
        <dbReference type="PROSITE" id="PS50943"/>
    </source>
</evidence>
<evidence type="ECO:0000256" key="3">
    <source>
        <dbReference type="ARBA" id="ARBA00023125"/>
    </source>
</evidence>
<dbReference type="FunFam" id="1.10.260.40:FF:000015">
    <property type="entry name" value="Endothelial differentiation-related factor 1"/>
    <property type="match status" value="1"/>
</dbReference>
<dbReference type="PROSITE" id="PS50943">
    <property type="entry name" value="HTH_CROC1"/>
    <property type="match status" value="1"/>
</dbReference>
<dbReference type="Proteomes" id="UP000182444">
    <property type="component" value="Chromosome 1B"/>
</dbReference>
<dbReference type="InterPro" id="IPR010982">
    <property type="entry name" value="Lambda_DNA-bd_dom_sf"/>
</dbReference>
<proteinExistence type="inferred from homology"/>
<dbReference type="InterPro" id="IPR001387">
    <property type="entry name" value="Cro/C1-type_HTH"/>
</dbReference>
<evidence type="ECO:0000313" key="9">
    <source>
        <dbReference type="EMBL" id="RDW26486.1"/>
    </source>
</evidence>
<dbReference type="InterPro" id="IPR013729">
    <property type="entry name" value="MBF1_N"/>
</dbReference>
<dbReference type="SMR" id="A0A1D8N7H6"/>
<dbReference type="eggNOG" id="KOG3398">
    <property type="taxonomic scope" value="Eukaryota"/>
</dbReference>
<evidence type="ECO:0000256" key="1">
    <source>
        <dbReference type="ARBA" id="ARBA00009802"/>
    </source>
</evidence>
<comment type="similarity">
    <text evidence="1">Belongs to the MBF1 family.</text>
</comment>
<dbReference type="GO" id="GO:0005634">
    <property type="term" value="C:nucleus"/>
    <property type="evidence" value="ECO:0007669"/>
    <property type="project" value="TreeGrafter"/>
</dbReference>
<dbReference type="RefSeq" id="XP_500788.1">
    <property type="nucleotide sequence ID" value="XM_500788.1"/>
</dbReference>
<dbReference type="VEuPathDB" id="FungiDB:YALI1_B15996g"/>